<proteinExistence type="predicted"/>
<dbReference type="RefSeq" id="XP_060335388.1">
    <property type="nucleotide sequence ID" value="XM_060469289.1"/>
</dbReference>
<evidence type="ECO:0000313" key="2">
    <source>
        <dbReference type="EMBL" id="KAK0464267.1"/>
    </source>
</evidence>
<keyword evidence="3" id="KW-1185">Reference proteome</keyword>
<evidence type="ECO:0000313" key="3">
    <source>
        <dbReference type="Proteomes" id="UP001175211"/>
    </source>
</evidence>
<dbReference type="Proteomes" id="UP001175211">
    <property type="component" value="Unassembled WGS sequence"/>
</dbReference>
<accession>A0AA39NEQ8</accession>
<comment type="caution">
    <text evidence="2">The sequence shown here is derived from an EMBL/GenBank/DDBJ whole genome shotgun (WGS) entry which is preliminary data.</text>
</comment>
<dbReference type="GeneID" id="85352837"/>
<keyword evidence="1" id="KW-0175">Coiled coil</keyword>
<feature type="coiled-coil region" evidence="1">
    <location>
        <begin position="245"/>
        <end position="302"/>
    </location>
</feature>
<sequence length="341" mass="38503">MNSQSAVAHKFLFNQIRRIVFEDTGKDIQYHHLHSPNLSSHQGICHWGIDQDRGQAKGLGMHLQQIAQEELPHSTLDLHEPWKRLVDLTDYEHVHRLVSEAVKTDMRSLMCIEHPDWEGTLQRIRQEGKAAGNQWLDDKINSGFALEAMCQAKSKIPLDIWCTSSPSTNLSEALHADVNREGIQCLLVGAICRGHHYDLMHLKAQQVHSTMGILSCNNPTNYMLRESRSLQRLSCSQSGILDKVDAAIEKQNQQLRNRHEQYRRAHRASLESPNDCNLQQKAQKAQAAFETQKEKSHQLEQKCAGSAIQDATLTLPESATFSTAKLLKTNAAEALAPELFL</sequence>
<reference evidence="2" key="1">
    <citation type="submission" date="2023-06" db="EMBL/GenBank/DDBJ databases">
        <authorList>
            <consortium name="Lawrence Berkeley National Laboratory"/>
            <person name="Ahrendt S."/>
            <person name="Sahu N."/>
            <person name="Indic B."/>
            <person name="Wong-Bajracharya J."/>
            <person name="Merenyi Z."/>
            <person name="Ke H.-M."/>
            <person name="Monk M."/>
            <person name="Kocsube S."/>
            <person name="Drula E."/>
            <person name="Lipzen A."/>
            <person name="Balint B."/>
            <person name="Henrissat B."/>
            <person name="Andreopoulos B."/>
            <person name="Martin F.M."/>
            <person name="Harder C.B."/>
            <person name="Rigling D."/>
            <person name="Ford K.L."/>
            <person name="Foster G.D."/>
            <person name="Pangilinan J."/>
            <person name="Papanicolaou A."/>
            <person name="Barry K."/>
            <person name="LaButti K."/>
            <person name="Viragh M."/>
            <person name="Koriabine M."/>
            <person name="Yan M."/>
            <person name="Riley R."/>
            <person name="Champramary S."/>
            <person name="Plett K.L."/>
            <person name="Tsai I.J."/>
            <person name="Slot J."/>
            <person name="Sipos G."/>
            <person name="Plett J."/>
            <person name="Nagy L.G."/>
            <person name="Grigoriev I.V."/>
        </authorList>
    </citation>
    <scope>NUCLEOTIDE SEQUENCE</scope>
    <source>
        <strain evidence="2">CCBAS 213</strain>
    </source>
</reference>
<name>A0AA39NEQ8_ARMTA</name>
<dbReference type="AlphaFoldDB" id="A0AA39NEQ8"/>
<protein>
    <submittedName>
        <fullName evidence="2">Uncharacterized protein</fullName>
    </submittedName>
</protein>
<dbReference type="EMBL" id="JAUEPS010000006">
    <property type="protein sequence ID" value="KAK0464267.1"/>
    <property type="molecule type" value="Genomic_DNA"/>
</dbReference>
<evidence type="ECO:0000256" key="1">
    <source>
        <dbReference type="SAM" id="Coils"/>
    </source>
</evidence>
<organism evidence="2 3">
    <name type="scientific">Armillaria tabescens</name>
    <name type="common">Ringless honey mushroom</name>
    <name type="synonym">Agaricus tabescens</name>
    <dbReference type="NCBI Taxonomy" id="1929756"/>
    <lineage>
        <taxon>Eukaryota</taxon>
        <taxon>Fungi</taxon>
        <taxon>Dikarya</taxon>
        <taxon>Basidiomycota</taxon>
        <taxon>Agaricomycotina</taxon>
        <taxon>Agaricomycetes</taxon>
        <taxon>Agaricomycetidae</taxon>
        <taxon>Agaricales</taxon>
        <taxon>Marasmiineae</taxon>
        <taxon>Physalacriaceae</taxon>
        <taxon>Desarmillaria</taxon>
    </lineage>
</organism>
<gene>
    <name evidence="2" type="ORF">EV420DRAFT_1475775</name>
</gene>